<dbReference type="GO" id="GO:0000373">
    <property type="term" value="P:Group II intron splicing"/>
    <property type="evidence" value="ECO:0007669"/>
    <property type="project" value="TreeGrafter"/>
</dbReference>
<accession>A0AAD9ZZ99</accession>
<name>A0AAD9ZZ99_9ROSI</name>
<dbReference type="AlphaFoldDB" id="A0AAD9ZZ99"/>
<evidence type="ECO:0000313" key="1">
    <source>
        <dbReference type="EMBL" id="KAK3195681.1"/>
    </source>
</evidence>
<evidence type="ECO:0000313" key="2">
    <source>
        <dbReference type="Proteomes" id="UP001281410"/>
    </source>
</evidence>
<dbReference type="Proteomes" id="UP001281410">
    <property type="component" value="Unassembled WGS sequence"/>
</dbReference>
<organism evidence="1 2">
    <name type="scientific">Dipteronia sinensis</name>
    <dbReference type="NCBI Taxonomy" id="43782"/>
    <lineage>
        <taxon>Eukaryota</taxon>
        <taxon>Viridiplantae</taxon>
        <taxon>Streptophyta</taxon>
        <taxon>Embryophyta</taxon>
        <taxon>Tracheophyta</taxon>
        <taxon>Spermatophyta</taxon>
        <taxon>Magnoliopsida</taxon>
        <taxon>eudicotyledons</taxon>
        <taxon>Gunneridae</taxon>
        <taxon>Pentapetalae</taxon>
        <taxon>rosids</taxon>
        <taxon>malvids</taxon>
        <taxon>Sapindales</taxon>
        <taxon>Sapindaceae</taxon>
        <taxon>Hippocastanoideae</taxon>
        <taxon>Acereae</taxon>
        <taxon>Dipteronia</taxon>
    </lineage>
</organism>
<proteinExistence type="predicted"/>
<gene>
    <name evidence="1" type="ORF">Dsin_026991</name>
</gene>
<comment type="caution">
    <text evidence="1">The sequence shown here is derived from an EMBL/GenBank/DDBJ whole genome shotgun (WGS) entry which is preliminary data.</text>
</comment>
<dbReference type="GO" id="GO:0048564">
    <property type="term" value="P:photosystem I assembly"/>
    <property type="evidence" value="ECO:0007669"/>
    <property type="project" value="TreeGrafter"/>
</dbReference>
<sequence length="199" mass="22247">MTSFSAAFYSTFIAHSASRDISSKEVRWDYVKAIEKADCNEGGFLGLDVGAVGSIMIRHMGSSLLEVNELEDLPWKWRRSKLMWLCKELPALDEFDVITILNAGRKWLRQEDVTYVIVHSIHVDTQKCANTKVKGSTCHGVLRKTDIGPIHLDCPSDVGLPLFDNQVSSGLVSWALSYVVCGNPKCLAQSFSKPEKRRL</sequence>
<dbReference type="PANTHER" id="PTHR47539:SF1">
    <property type="entry name" value="PENTATRICOPEPTIDE REPEAT-CONTAINING PROTEIN OTP51, CHLOROPLASTIC"/>
    <property type="match status" value="1"/>
</dbReference>
<dbReference type="PANTHER" id="PTHR47539">
    <property type="entry name" value="PENTATRICOPEPTIDE REPEAT-CONTAINING PROTEIN OTP51, CHLOROPLASTIC"/>
    <property type="match status" value="1"/>
</dbReference>
<dbReference type="InterPro" id="IPR052500">
    <property type="entry name" value="Chloro/Mito_RNA_Process"/>
</dbReference>
<protein>
    <submittedName>
        <fullName evidence="1">Uncharacterized protein</fullName>
    </submittedName>
</protein>
<keyword evidence="2" id="KW-1185">Reference proteome</keyword>
<dbReference type="EMBL" id="JANJYJ010000008">
    <property type="protein sequence ID" value="KAK3195681.1"/>
    <property type="molecule type" value="Genomic_DNA"/>
</dbReference>
<reference evidence="1" key="1">
    <citation type="journal article" date="2023" name="Plant J.">
        <title>Genome sequences and population genomics provide insights into the demographic history, inbreeding, and mutation load of two 'living fossil' tree species of Dipteronia.</title>
        <authorList>
            <person name="Feng Y."/>
            <person name="Comes H.P."/>
            <person name="Chen J."/>
            <person name="Zhu S."/>
            <person name="Lu R."/>
            <person name="Zhang X."/>
            <person name="Li P."/>
            <person name="Qiu J."/>
            <person name="Olsen K.M."/>
            <person name="Qiu Y."/>
        </authorList>
    </citation>
    <scope>NUCLEOTIDE SEQUENCE</scope>
    <source>
        <strain evidence="1">NBL</strain>
    </source>
</reference>
<dbReference type="GO" id="GO:0045292">
    <property type="term" value="P:mRNA cis splicing, via spliceosome"/>
    <property type="evidence" value="ECO:0007669"/>
    <property type="project" value="TreeGrafter"/>
</dbReference>